<dbReference type="PANTHER" id="PTHR32071">
    <property type="entry name" value="TRANSCRIPTIONAL REGULATORY PROTEIN"/>
    <property type="match status" value="1"/>
</dbReference>
<keyword evidence="6" id="KW-0010">Activator</keyword>
<sequence>MRAPMANTLGYAASRTAWNAASSAVAIPADGYDVAASWRRCVDRYRLDPLSGQQVMTLTGSELNQHREPFAEVLSFVEEEIYQVAEPLSAASFSVSFADMAGVILYYRSDRSLGNYHEVERAGTLWAEGVAGTNGVGTCVVERRPVQVFKDQHFFRDFAHLSCCAAPVMAPDGEMIGVLNFTTGNPDVSEGAFRLACGLVSKVAERLGNQLFRRQFRSNALLASFGASGSLLLAIDDEHNLVGANASARSWLQLSEGAFRQRKLWDFFDGDGAAALAGEAGRIRLRRNDEETEFSFQGRPGASVARAAAPKSLKPLKRADPVDLSAGPTVEACLGADPRMGGQLRLLRRVVGSRLPILVLGETGVGKDTLARALHREGDRRDKPFVAFNCAAVPESLIDSELFGYGSGAFTGARREGNPGRLADADGGTLFLDEIGDMPLALQTRLLRVLETGEVTPLGSGKPKQVDLQVIAATNHDVKTRIAEGAFRADLYHRLAAVVVTLPPLRERADAAALIRRLFMHARADRPLDLSSDALAALLSHPWPGNVRELRYVLQRAVLVADGPEVTVDDLMLDAARGPAQQAGPQNETADTARGAVALAERRVIEEALVANEGDVTRSARALKISRATLYRKLRQHQLDVPGRRH</sequence>
<dbReference type="Pfam" id="PF00158">
    <property type="entry name" value="Sigma54_activat"/>
    <property type="match status" value="1"/>
</dbReference>
<dbReference type="InterPro" id="IPR009057">
    <property type="entry name" value="Homeodomain-like_sf"/>
</dbReference>
<proteinExistence type="predicted"/>
<accession>A0A4Q9GK30</accession>
<protein>
    <submittedName>
        <fullName evidence="9">Sigma-54-dependent Fis family transcriptional regulator</fullName>
    </submittedName>
</protein>
<keyword evidence="1" id="KW-0547">Nucleotide-binding</keyword>
<dbReference type="InterPro" id="IPR002197">
    <property type="entry name" value="HTH_Fis"/>
</dbReference>
<dbReference type="GO" id="GO:0000160">
    <property type="term" value="P:phosphorelay signal transduction system"/>
    <property type="evidence" value="ECO:0007669"/>
    <property type="project" value="UniProtKB-KW"/>
</dbReference>
<evidence type="ECO:0000256" key="3">
    <source>
        <dbReference type="ARBA" id="ARBA00023012"/>
    </source>
</evidence>
<evidence type="ECO:0000256" key="6">
    <source>
        <dbReference type="ARBA" id="ARBA00023159"/>
    </source>
</evidence>
<dbReference type="SUPFAM" id="SSF46689">
    <property type="entry name" value="Homeodomain-like"/>
    <property type="match status" value="1"/>
</dbReference>
<dbReference type="OrthoDB" id="9802388at2"/>
<dbReference type="CDD" id="cd00009">
    <property type="entry name" value="AAA"/>
    <property type="match status" value="1"/>
</dbReference>
<dbReference type="InterPro" id="IPR027417">
    <property type="entry name" value="P-loop_NTPase"/>
</dbReference>
<keyword evidence="2" id="KW-0067">ATP-binding</keyword>
<dbReference type="Pfam" id="PF02954">
    <property type="entry name" value="HTH_8"/>
    <property type="match status" value="1"/>
</dbReference>
<evidence type="ECO:0000256" key="5">
    <source>
        <dbReference type="ARBA" id="ARBA00023125"/>
    </source>
</evidence>
<dbReference type="SMART" id="SM00382">
    <property type="entry name" value="AAA"/>
    <property type="match status" value="1"/>
</dbReference>
<keyword evidence="4" id="KW-0805">Transcription regulation</keyword>
<evidence type="ECO:0000256" key="1">
    <source>
        <dbReference type="ARBA" id="ARBA00022741"/>
    </source>
</evidence>
<keyword evidence="3" id="KW-0902">Two-component regulatory system</keyword>
<dbReference type="Gene3D" id="1.10.10.60">
    <property type="entry name" value="Homeodomain-like"/>
    <property type="match status" value="1"/>
</dbReference>
<dbReference type="InterPro" id="IPR058031">
    <property type="entry name" value="AAA_lid_NorR"/>
</dbReference>
<dbReference type="InterPro" id="IPR025662">
    <property type="entry name" value="Sigma_54_int_dom_ATP-bd_1"/>
</dbReference>
<dbReference type="GO" id="GO:0005524">
    <property type="term" value="F:ATP binding"/>
    <property type="evidence" value="ECO:0007669"/>
    <property type="project" value="UniProtKB-KW"/>
</dbReference>
<keyword evidence="7" id="KW-0804">Transcription</keyword>
<dbReference type="InterPro" id="IPR025943">
    <property type="entry name" value="Sigma_54_int_dom_ATP-bd_2"/>
</dbReference>
<dbReference type="PROSITE" id="PS00676">
    <property type="entry name" value="SIGMA54_INTERACT_2"/>
    <property type="match status" value="1"/>
</dbReference>
<evidence type="ECO:0000313" key="9">
    <source>
        <dbReference type="EMBL" id="TBN52417.1"/>
    </source>
</evidence>
<keyword evidence="5" id="KW-0238">DNA-binding</keyword>
<dbReference type="GO" id="GO:0006355">
    <property type="term" value="P:regulation of DNA-templated transcription"/>
    <property type="evidence" value="ECO:0007669"/>
    <property type="project" value="InterPro"/>
</dbReference>
<dbReference type="InterPro" id="IPR003018">
    <property type="entry name" value="GAF"/>
</dbReference>
<dbReference type="AlphaFoldDB" id="A0A4Q9GK30"/>
<keyword evidence="10" id="KW-1185">Reference proteome</keyword>
<evidence type="ECO:0000259" key="8">
    <source>
        <dbReference type="PROSITE" id="PS50045"/>
    </source>
</evidence>
<reference evidence="9 10" key="1">
    <citation type="submission" date="2019-02" db="EMBL/GenBank/DDBJ databases">
        <title>Hansschlegelia quercus sp. nov., a novel methylotrophic bacterium from buds of oak (Quercus robur L.).</title>
        <authorList>
            <person name="Agafonova N.V."/>
            <person name="Kaparullina E.N."/>
            <person name="Grouzdev D.S."/>
            <person name="Doronina N.V."/>
        </authorList>
    </citation>
    <scope>NUCLEOTIDE SEQUENCE [LARGE SCALE GENOMIC DNA]</scope>
    <source>
        <strain evidence="9 10">Dub</strain>
    </source>
</reference>
<dbReference type="InterPro" id="IPR003593">
    <property type="entry name" value="AAA+_ATPase"/>
</dbReference>
<dbReference type="Pfam" id="PF25601">
    <property type="entry name" value="AAA_lid_14"/>
    <property type="match status" value="1"/>
</dbReference>
<dbReference type="Gene3D" id="3.40.50.300">
    <property type="entry name" value="P-loop containing nucleotide triphosphate hydrolases"/>
    <property type="match status" value="1"/>
</dbReference>
<dbReference type="Gene3D" id="3.30.450.40">
    <property type="match status" value="1"/>
</dbReference>
<dbReference type="InterPro" id="IPR029016">
    <property type="entry name" value="GAF-like_dom_sf"/>
</dbReference>
<dbReference type="FunFam" id="3.40.50.300:FF:000006">
    <property type="entry name" value="DNA-binding transcriptional regulator NtrC"/>
    <property type="match status" value="1"/>
</dbReference>
<dbReference type="Proteomes" id="UP000291613">
    <property type="component" value="Unassembled WGS sequence"/>
</dbReference>
<organism evidence="9 10">
    <name type="scientific">Hansschlegelia quercus</name>
    <dbReference type="NCBI Taxonomy" id="2528245"/>
    <lineage>
        <taxon>Bacteria</taxon>
        <taxon>Pseudomonadati</taxon>
        <taxon>Pseudomonadota</taxon>
        <taxon>Alphaproteobacteria</taxon>
        <taxon>Hyphomicrobiales</taxon>
        <taxon>Methylopilaceae</taxon>
        <taxon>Hansschlegelia</taxon>
    </lineage>
</organism>
<dbReference type="PROSITE" id="PS00675">
    <property type="entry name" value="SIGMA54_INTERACT_1"/>
    <property type="match status" value="1"/>
</dbReference>
<evidence type="ECO:0000313" key="10">
    <source>
        <dbReference type="Proteomes" id="UP000291613"/>
    </source>
</evidence>
<evidence type="ECO:0000256" key="2">
    <source>
        <dbReference type="ARBA" id="ARBA00022840"/>
    </source>
</evidence>
<dbReference type="Gene3D" id="1.10.8.60">
    <property type="match status" value="1"/>
</dbReference>
<dbReference type="GO" id="GO:0043565">
    <property type="term" value="F:sequence-specific DNA binding"/>
    <property type="evidence" value="ECO:0007669"/>
    <property type="project" value="InterPro"/>
</dbReference>
<comment type="caution">
    <text evidence="9">The sequence shown here is derived from an EMBL/GenBank/DDBJ whole genome shotgun (WGS) entry which is preliminary data.</text>
</comment>
<dbReference type="PROSITE" id="PS50045">
    <property type="entry name" value="SIGMA54_INTERACT_4"/>
    <property type="match status" value="1"/>
</dbReference>
<dbReference type="SUPFAM" id="SSF52540">
    <property type="entry name" value="P-loop containing nucleoside triphosphate hydrolases"/>
    <property type="match status" value="1"/>
</dbReference>
<evidence type="ECO:0000256" key="7">
    <source>
        <dbReference type="ARBA" id="ARBA00023163"/>
    </source>
</evidence>
<dbReference type="InterPro" id="IPR002078">
    <property type="entry name" value="Sigma_54_int"/>
</dbReference>
<dbReference type="PRINTS" id="PR01590">
    <property type="entry name" value="HTHFIS"/>
</dbReference>
<dbReference type="EMBL" id="SIUB01000005">
    <property type="protein sequence ID" value="TBN52417.1"/>
    <property type="molecule type" value="Genomic_DNA"/>
</dbReference>
<name>A0A4Q9GK30_9HYPH</name>
<evidence type="ECO:0000256" key="4">
    <source>
        <dbReference type="ARBA" id="ARBA00023015"/>
    </source>
</evidence>
<feature type="domain" description="Sigma-54 factor interaction" evidence="8">
    <location>
        <begin position="333"/>
        <end position="559"/>
    </location>
</feature>
<dbReference type="PANTHER" id="PTHR32071:SF77">
    <property type="entry name" value="TRANSCRIPTIONAL REGULATORY PROTEIN"/>
    <property type="match status" value="1"/>
</dbReference>
<dbReference type="Pfam" id="PF01590">
    <property type="entry name" value="GAF"/>
    <property type="match status" value="1"/>
</dbReference>
<gene>
    <name evidence="9" type="ORF">EYR15_11285</name>
</gene>